<reference evidence="3 4" key="1">
    <citation type="submission" date="2013-02" db="EMBL/GenBank/DDBJ databases">
        <title>Draft Genome Sequence of Streptomyces aurantiacus, Which Produces Setomimycin.</title>
        <authorList>
            <person name="Gruening B.A."/>
            <person name="Praeg A."/>
            <person name="Erxleben A."/>
            <person name="Guenther S."/>
            <person name="Mueller M."/>
        </authorList>
    </citation>
    <scope>NUCLEOTIDE SEQUENCE [LARGE SCALE GENOMIC DNA]</scope>
    <source>
        <strain evidence="3 4">JA 4570</strain>
    </source>
</reference>
<keyword evidence="2" id="KW-0472">Membrane</keyword>
<proteinExistence type="predicted"/>
<dbReference type="OrthoDB" id="4333663at2"/>
<keyword evidence="4" id="KW-1185">Reference proteome</keyword>
<feature type="region of interest" description="Disordered" evidence="1">
    <location>
        <begin position="243"/>
        <end position="280"/>
    </location>
</feature>
<comment type="caution">
    <text evidence="3">The sequence shown here is derived from an EMBL/GenBank/DDBJ whole genome shotgun (WGS) entry which is preliminary data.</text>
</comment>
<dbReference type="RefSeq" id="WP_016644114.1">
    <property type="nucleotide sequence ID" value="NZ_AOPZ01000356.1"/>
</dbReference>
<keyword evidence="2" id="KW-0812">Transmembrane</keyword>
<organism evidence="3 4">
    <name type="scientific">Streptomyces aurantiacus JA 4570</name>
    <dbReference type="NCBI Taxonomy" id="1286094"/>
    <lineage>
        <taxon>Bacteria</taxon>
        <taxon>Bacillati</taxon>
        <taxon>Actinomycetota</taxon>
        <taxon>Actinomycetes</taxon>
        <taxon>Kitasatosporales</taxon>
        <taxon>Streptomycetaceae</taxon>
        <taxon>Streptomyces</taxon>
        <taxon>Streptomyces aurantiacus group</taxon>
    </lineage>
</organism>
<protein>
    <recommendedName>
        <fullName evidence="5">DUF2637 domain-containing protein</fullName>
    </recommendedName>
</protein>
<feature type="region of interest" description="Disordered" evidence="1">
    <location>
        <begin position="340"/>
        <end position="367"/>
    </location>
</feature>
<dbReference type="EMBL" id="AOPZ01000356">
    <property type="protein sequence ID" value="EPH40951.1"/>
    <property type="molecule type" value="Genomic_DNA"/>
</dbReference>
<evidence type="ECO:0000256" key="2">
    <source>
        <dbReference type="SAM" id="Phobius"/>
    </source>
</evidence>
<evidence type="ECO:0000256" key="1">
    <source>
        <dbReference type="SAM" id="MobiDB-lite"/>
    </source>
</evidence>
<name>S3ZB58_9ACTN</name>
<dbReference type="AlphaFoldDB" id="S3ZB58"/>
<dbReference type="PATRIC" id="fig|1286094.4.peg.5923"/>
<evidence type="ECO:0008006" key="5">
    <source>
        <dbReference type="Google" id="ProtNLM"/>
    </source>
</evidence>
<feature type="compositionally biased region" description="Low complexity" evidence="1">
    <location>
        <begin position="382"/>
        <end position="426"/>
    </location>
</feature>
<evidence type="ECO:0000313" key="4">
    <source>
        <dbReference type="Proteomes" id="UP000014629"/>
    </source>
</evidence>
<feature type="transmembrane region" description="Helical" evidence="2">
    <location>
        <begin position="35"/>
        <end position="57"/>
    </location>
</feature>
<dbReference type="Pfam" id="PF10935">
    <property type="entry name" value="DUF2637"/>
    <property type="match status" value="1"/>
</dbReference>
<keyword evidence="2" id="KW-1133">Transmembrane helix</keyword>
<feature type="region of interest" description="Disordered" evidence="1">
    <location>
        <begin position="382"/>
        <end position="501"/>
    </location>
</feature>
<dbReference type="InterPro" id="IPR021235">
    <property type="entry name" value="DUF2637"/>
</dbReference>
<accession>S3ZB58</accession>
<dbReference type="PANTHER" id="PTHR23242">
    <property type="entry name" value="TRANSCRIPTION FACTOR HOXA13"/>
    <property type="match status" value="1"/>
</dbReference>
<gene>
    <name evidence="3" type="ORF">STRAU_5993</name>
</gene>
<sequence>MVVFGALVIAGIGFAGSYAAVRELAEKKGFGTFSIVFPIGIDAGICVLLALDLLLTWLRIPFPLLRQTAWLLTAATIAFNGAAAWPDPLGVGMHAVIPVLFVVAVEAARHAIGRIADITADKHMEGVRISRWMLSPLPTFLLWRRMKLWELRSYDQVIKLEQERLVYQARLRSRFGRGWRRKAPVESLMPLRLARYGVPLAETAPAGLAAAGIEPALLSPAPASLGTTPQVSVPEARQPELTTYSTERQQDAAPQAPSTRTTGEEISEDGSARGAAENDQPGLDAYFDAYQAYVTSAGVSPTPRQFAYYLMDAYGVTAQDGGPLSETTLGPVLQQLQQWAGEQTSPAAVAGSADDQRAAAVPAGDEPEEHPLLDAVVTHTPAPADSASARPAAAPAPAAMGGPVAASGSSQPGRSGAAPSSPSGAGTYVREPVAAPTGAAVDGHRVSGGVPHQTAPDVPSAGVEETPAGGQGGWESSVTDTGEATARLPEQQTDEPELDPVQQQIVTVAGWLLEAEEAGERLYGAEIARRLGLSARTGTRRLDRAREYLEEQRQQQGRAHLRSVRN</sequence>
<dbReference type="PANTHER" id="PTHR23242:SF9">
    <property type="entry name" value="TRANSCRIPTION FACTOR HOXA13"/>
    <property type="match status" value="1"/>
</dbReference>
<evidence type="ECO:0000313" key="3">
    <source>
        <dbReference type="EMBL" id="EPH40951.1"/>
    </source>
</evidence>
<dbReference type="Proteomes" id="UP000014629">
    <property type="component" value="Unassembled WGS sequence"/>
</dbReference>